<keyword evidence="2" id="KW-1185">Reference proteome</keyword>
<protein>
    <submittedName>
        <fullName evidence="1">Uncharacterized protein</fullName>
    </submittedName>
</protein>
<evidence type="ECO:0000313" key="2">
    <source>
        <dbReference type="Proteomes" id="UP001595685"/>
    </source>
</evidence>
<organism evidence="1 2">
    <name type="scientific">Aquipuribacter hungaricus</name>
    <dbReference type="NCBI Taxonomy" id="545624"/>
    <lineage>
        <taxon>Bacteria</taxon>
        <taxon>Bacillati</taxon>
        <taxon>Actinomycetota</taxon>
        <taxon>Actinomycetes</taxon>
        <taxon>Micrococcales</taxon>
        <taxon>Intrasporangiaceae</taxon>
        <taxon>Aquipuribacter</taxon>
    </lineage>
</organism>
<name>A0ABV7WKQ7_9MICO</name>
<accession>A0ABV7WKQ7</accession>
<dbReference type="EMBL" id="JBHRWW010000014">
    <property type="protein sequence ID" value="MFC3689959.1"/>
    <property type="molecule type" value="Genomic_DNA"/>
</dbReference>
<proteinExistence type="predicted"/>
<reference evidence="2" key="1">
    <citation type="journal article" date="2019" name="Int. J. Syst. Evol. Microbiol.">
        <title>The Global Catalogue of Microorganisms (GCM) 10K type strain sequencing project: providing services to taxonomists for standard genome sequencing and annotation.</title>
        <authorList>
            <consortium name="The Broad Institute Genomics Platform"/>
            <consortium name="The Broad Institute Genome Sequencing Center for Infectious Disease"/>
            <person name="Wu L."/>
            <person name="Ma J."/>
        </authorList>
    </citation>
    <scope>NUCLEOTIDE SEQUENCE [LARGE SCALE GENOMIC DNA]</scope>
    <source>
        <strain evidence="2">NCAIM B.02333</strain>
    </source>
</reference>
<gene>
    <name evidence="1" type="ORF">ACFOLH_16540</name>
</gene>
<sequence length="95" mass="9944">MPIGSTTGCVGTGAGVDVVAYARHLGMGSAEEVWDHVIKSAADVGQVLDAVAYLMRRVAEYPDDGMSADLSSAFKLVEGVGEHLLNVARATHTDR</sequence>
<dbReference type="Proteomes" id="UP001595685">
    <property type="component" value="Unassembled WGS sequence"/>
</dbReference>
<comment type="caution">
    <text evidence="1">The sequence shown here is derived from an EMBL/GenBank/DDBJ whole genome shotgun (WGS) entry which is preliminary data.</text>
</comment>
<evidence type="ECO:0000313" key="1">
    <source>
        <dbReference type="EMBL" id="MFC3689959.1"/>
    </source>
</evidence>
<dbReference type="RefSeq" id="WP_340289692.1">
    <property type="nucleotide sequence ID" value="NZ_JBBEOI010000010.1"/>
</dbReference>